<sequence length="339" mass="35729">MKNRNLFGTTAACAVIAALALNSTAISGSMSANAQEAAETTAGLVDTGSAVAAANWSNDVTITVDEVAKTFRFQSNGIPSHGFAEKYLIPNNPNDQPFADKPASAFTVVNSAEYFKQTEVDTTITTRPTYVEDVTDTSLGRIGVALSGAQIFNDYENRERSVVAQDDQVIHDHVPFLDQCNGHTLANGTDYHYHGVPVCITEGLDSEDAHSVMIGILEDGFPVYGNHGQAGAIVTNADLDACSGHVDATPEFLGGIYHYHLTADEAPYMIDCYHGEIETSGPRGANGPDFAAIAEALGVSEEGLMQALGNSMPPDFDAAAQTLGISADDLRAAMPAPPQ</sequence>
<reference evidence="2" key="1">
    <citation type="journal article" date="2015" name="Nature">
        <title>Complex archaea that bridge the gap between prokaryotes and eukaryotes.</title>
        <authorList>
            <person name="Spang A."/>
            <person name="Saw J.H."/>
            <person name="Jorgensen S.L."/>
            <person name="Zaremba-Niedzwiedzka K."/>
            <person name="Martijn J."/>
            <person name="Lind A.E."/>
            <person name="van Eijk R."/>
            <person name="Schleper C."/>
            <person name="Guy L."/>
            <person name="Ettema T.J."/>
        </authorList>
    </citation>
    <scope>NUCLEOTIDE SEQUENCE</scope>
</reference>
<dbReference type="PANTHER" id="PTHR30289">
    <property type="entry name" value="UNCHARACTERIZED PROTEIN YBCL-RELATED"/>
    <property type="match status" value="1"/>
</dbReference>
<name>A0A0F9T5B3_9ZZZZ</name>
<dbReference type="EMBL" id="LAZR01001465">
    <property type="protein sequence ID" value="KKN44176.1"/>
    <property type="molecule type" value="Genomic_DNA"/>
</dbReference>
<evidence type="ECO:0000259" key="1">
    <source>
        <dbReference type="Pfam" id="PF14240"/>
    </source>
</evidence>
<protein>
    <recommendedName>
        <fullName evidence="1">YHYH domain-containing protein</fullName>
    </recommendedName>
</protein>
<dbReference type="PANTHER" id="PTHR30289:SF8">
    <property type="entry name" value="YHYH DOMAIN-CONTAINING PROTEIN"/>
    <property type="match status" value="1"/>
</dbReference>
<accession>A0A0F9T5B3</accession>
<proteinExistence type="predicted"/>
<feature type="domain" description="YHYH" evidence="1">
    <location>
        <begin position="235"/>
        <end position="275"/>
    </location>
</feature>
<dbReference type="AlphaFoldDB" id="A0A0F9T5B3"/>
<gene>
    <name evidence="2" type="ORF">LCGC14_0695780</name>
</gene>
<evidence type="ECO:0000313" key="2">
    <source>
        <dbReference type="EMBL" id="KKN44176.1"/>
    </source>
</evidence>
<organism evidence="2">
    <name type="scientific">marine sediment metagenome</name>
    <dbReference type="NCBI Taxonomy" id="412755"/>
    <lineage>
        <taxon>unclassified sequences</taxon>
        <taxon>metagenomes</taxon>
        <taxon>ecological metagenomes</taxon>
    </lineage>
</organism>
<dbReference type="Pfam" id="PF14240">
    <property type="entry name" value="YHYH"/>
    <property type="match status" value="2"/>
</dbReference>
<comment type="caution">
    <text evidence="2">The sequence shown here is derived from an EMBL/GenBank/DDBJ whole genome shotgun (WGS) entry which is preliminary data.</text>
</comment>
<dbReference type="InterPro" id="IPR025924">
    <property type="entry name" value="YHYH_dom"/>
</dbReference>
<feature type="domain" description="YHYH" evidence="1">
    <location>
        <begin position="123"/>
        <end position="229"/>
    </location>
</feature>